<dbReference type="PANTHER" id="PTHR30536:SF5">
    <property type="entry name" value="ALTRONATE DEHYDRATASE"/>
    <property type="match status" value="1"/>
</dbReference>
<dbReference type="InterPro" id="IPR052172">
    <property type="entry name" value="UxaA_altronate/galactarate_dh"/>
</dbReference>
<accession>A0A4R3KAR3</accession>
<comment type="similarity">
    <text evidence="1">Belongs to the UxaA family.</text>
</comment>
<reference evidence="5 6" key="1">
    <citation type="submission" date="2019-03" db="EMBL/GenBank/DDBJ databases">
        <title>Genomic Encyclopedia of Type Strains, Phase IV (KMG-IV): sequencing the most valuable type-strain genomes for metagenomic binning, comparative biology and taxonomic classification.</title>
        <authorList>
            <person name="Goeker M."/>
        </authorList>
    </citation>
    <scope>NUCLEOTIDE SEQUENCE [LARGE SCALE GENOMIC DNA]</scope>
    <source>
        <strain evidence="5 6">DSM 20467</strain>
    </source>
</reference>
<dbReference type="EMBL" id="SMAA01000005">
    <property type="protein sequence ID" value="TCS80097.1"/>
    <property type="molecule type" value="Genomic_DNA"/>
</dbReference>
<feature type="domain" description="D-galactarate/Altronate dehydratase second" evidence="3">
    <location>
        <begin position="7"/>
        <end position="130"/>
    </location>
</feature>
<keyword evidence="6" id="KW-1185">Reference proteome</keyword>
<dbReference type="GO" id="GO:0019698">
    <property type="term" value="P:D-galacturonate catabolic process"/>
    <property type="evidence" value="ECO:0007669"/>
    <property type="project" value="TreeGrafter"/>
</dbReference>
<feature type="domain" description="D-galactarate/Altronate dehydratase C-terminal" evidence="4">
    <location>
        <begin position="141"/>
        <end position="384"/>
    </location>
</feature>
<gene>
    <name evidence="5" type="ORF">EDC37_105169</name>
</gene>
<sequence>MSEKILAYKRENGNLGIRNYVAIIPVDDLSNNAAESVAKIIKGTIALSHPYGRLQFGEDLNLHFRTLIGNGANPNVAAAIIIGIEPNWAKKIADGIAKTGKPVAYFGIEGYGLLKTIERASRKAKEFVQFATAQEKIEANLSDLIISFKCGESDTTSGLAGNPTAGRVAERLTAEGGTVIMGETSETTGAEHILAQHFATKELSDKYLKIHRDYLKIIEDSGEDLLGSQPTEGNIAGGLTTIEEKALGNIQKAGRKEKVLIQSVLGLAEKPQTKGLHFMDSSSAAAEYITLMGAAGAVLHLFITGQGNIVGNPIIPVIKITANPKTVTEMSEHIDVDVSGILTNEINLDQAADKVLDALTAAARGQFTAAEVLGQQEFVLTRLYPSA</sequence>
<dbReference type="InterPro" id="IPR007392">
    <property type="entry name" value="GD_AH_second"/>
</dbReference>
<evidence type="ECO:0000313" key="6">
    <source>
        <dbReference type="Proteomes" id="UP000295188"/>
    </source>
</evidence>
<dbReference type="PANTHER" id="PTHR30536">
    <property type="entry name" value="ALTRONATE/GALACTARATE DEHYDRATASE"/>
    <property type="match status" value="1"/>
</dbReference>
<dbReference type="InterPro" id="IPR048332">
    <property type="entry name" value="GD_AH_C"/>
</dbReference>
<dbReference type="Pfam" id="PF04295">
    <property type="entry name" value="GD_AH_second"/>
    <property type="match status" value="1"/>
</dbReference>
<keyword evidence="2 5" id="KW-0456">Lyase</keyword>
<dbReference type="AlphaFoldDB" id="A0A4R3KAR3"/>
<evidence type="ECO:0000256" key="2">
    <source>
        <dbReference type="ARBA" id="ARBA00023239"/>
    </source>
</evidence>
<dbReference type="GO" id="GO:0016829">
    <property type="term" value="F:lyase activity"/>
    <property type="evidence" value="ECO:0007669"/>
    <property type="project" value="UniProtKB-KW"/>
</dbReference>
<name>A0A4R3KAR3_9FIRM</name>
<organism evidence="5 6">
    <name type="scientific">Pectinatus cerevisiiphilus</name>
    <dbReference type="NCBI Taxonomy" id="86956"/>
    <lineage>
        <taxon>Bacteria</taxon>
        <taxon>Bacillati</taxon>
        <taxon>Bacillota</taxon>
        <taxon>Negativicutes</taxon>
        <taxon>Selenomonadales</taxon>
        <taxon>Selenomonadaceae</taxon>
        <taxon>Pectinatus</taxon>
    </lineage>
</organism>
<proteinExistence type="inferred from homology"/>
<dbReference type="Proteomes" id="UP000295188">
    <property type="component" value="Unassembled WGS sequence"/>
</dbReference>
<evidence type="ECO:0000259" key="4">
    <source>
        <dbReference type="Pfam" id="PF20629"/>
    </source>
</evidence>
<evidence type="ECO:0000313" key="5">
    <source>
        <dbReference type="EMBL" id="TCS80097.1"/>
    </source>
</evidence>
<protein>
    <submittedName>
        <fullName evidence="5">(2R)-sulfolactate sulfo-lyase subunit beta</fullName>
    </submittedName>
</protein>
<evidence type="ECO:0000259" key="3">
    <source>
        <dbReference type="Pfam" id="PF04295"/>
    </source>
</evidence>
<dbReference type="RefSeq" id="WP_132548481.1">
    <property type="nucleotide sequence ID" value="NZ_SMAA01000005.1"/>
</dbReference>
<evidence type="ECO:0000256" key="1">
    <source>
        <dbReference type="ARBA" id="ARBA00010986"/>
    </source>
</evidence>
<comment type="caution">
    <text evidence="5">The sequence shown here is derived from an EMBL/GenBank/DDBJ whole genome shotgun (WGS) entry which is preliminary data.</text>
</comment>
<dbReference type="OrthoDB" id="9804574at2"/>
<dbReference type="Pfam" id="PF20629">
    <property type="entry name" value="GD_AH_C"/>
    <property type="match status" value="1"/>
</dbReference>